<dbReference type="InterPro" id="IPR041698">
    <property type="entry name" value="Methyltransf_25"/>
</dbReference>
<feature type="domain" description="Rubredoxin" evidence="1">
    <location>
        <begin position="5"/>
        <end position="43"/>
    </location>
</feature>
<reference evidence="3 4" key="1">
    <citation type="submission" date="2021-06" db="EMBL/GenBank/DDBJ databases">
        <authorList>
            <person name="Sun Q."/>
            <person name="Li D."/>
        </authorList>
    </citation>
    <scope>NUCLEOTIDE SEQUENCE [LARGE SCALE GENOMIC DNA]</scope>
    <source>
        <strain evidence="3 4">MSJ-6</strain>
    </source>
</reference>
<protein>
    <submittedName>
        <fullName evidence="3">Methyltransferase domain-containing protein</fullName>
    </submittedName>
</protein>
<keyword evidence="4" id="KW-1185">Reference proteome</keyword>
<name>A0ABS6FSB7_9BACL</name>
<feature type="domain" description="Methyltransferase" evidence="2">
    <location>
        <begin position="89"/>
        <end position="189"/>
    </location>
</feature>
<evidence type="ECO:0000313" key="3">
    <source>
        <dbReference type="EMBL" id="MBU5673137.1"/>
    </source>
</evidence>
<evidence type="ECO:0000259" key="1">
    <source>
        <dbReference type="Pfam" id="PF00301"/>
    </source>
</evidence>
<sequence length="357" mass="39850">MSFTRCSYCGYMYDEWNGDSRNGVPAGISMTALAGTVCSRCGIQGLRHERQPGPKYEEAEAQYYDQFAGKAGISFYRSWLDKSPQPARVLELGVGTGRLAAELAVLTERYVGMDWSPQMLKIAETKRKRIFKNEAEQRLRLVEQNALDFHAQETFTHVLCPDGFLQHFTLMEEHIALLSTLYDYLDHGGWIAVDVHLPPGGAGWKTRQRKQLQLNKWVSQIVEGETSLSRQLFRCTIDYETYLEGTMSSRYRIEREFALFTPKEIALLLASTGFEVTRAVWNFGLSEPWSTALPSGIKQTAASLGATEAIEEALAAGKSIQLYRQDIWGNGGYPFAGAMTAESSGAPATVTLIAQKQ</sequence>
<accession>A0ABS6FSB7</accession>
<dbReference type="GO" id="GO:0008168">
    <property type="term" value="F:methyltransferase activity"/>
    <property type="evidence" value="ECO:0007669"/>
    <property type="project" value="UniProtKB-KW"/>
</dbReference>
<comment type="caution">
    <text evidence="3">The sequence shown here is derived from an EMBL/GenBank/DDBJ whole genome shotgun (WGS) entry which is preliminary data.</text>
</comment>
<keyword evidence="3" id="KW-0808">Transferase</keyword>
<dbReference type="Pfam" id="PF00301">
    <property type="entry name" value="Rubredoxin"/>
    <property type="match status" value="1"/>
</dbReference>
<dbReference type="Pfam" id="PF13649">
    <property type="entry name" value="Methyltransf_25"/>
    <property type="match status" value="1"/>
</dbReference>
<gene>
    <name evidence="3" type="ORF">KQJ23_14965</name>
</gene>
<evidence type="ECO:0000259" key="2">
    <source>
        <dbReference type="Pfam" id="PF13649"/>
    </source>
</evidence>
<proteinExistence type="predicted"/>
<dbReference type="RefSeq" id="WP_216479679.1">
    <property type="nucleotide sequence ID" value="NZ_JAHLQJ010000012.1"/>
</dbReference>
<evidence type="ECO:0000313" key="4">
    <source>
        <dbReference type="Proteomes" id="UP000743001"/>
    </source>
</evidence>
<dbReference type="CDD" id="cd02440">
    <property type="entry name" value="AdoMet_MTases"/>
    <property type="match status" value="1"/>
</dbReference>
<dbReference type="EMBL" id="JAHLQJ010000012">
    <property type="protein sequence ID" value="MBU5673137.1"/>
    <property type="molecule type" value="Genomic_DNA"/>
</dbReference>
<keyword evidence="3" id="KW-0489">Methyltransferase</keyword>
<dbReference type="GO" id="GO:0032259">
    <property type="term" value="P:methylation"/>
    <property type="evidence" value="ECO:0007669"/>
    <property type="project" value="UniProtKB-KW"/>
</dbReference>
<dbReference type="InterPro" id="IPR024935">
    <property type="entry name" value="Rubredoxin_dom"/>
</dbReference>
<organism evidence="3 4">
    <name type="scientific">Paenibacillus brevis</name>
    <dbReference type="NCBI Taxonomy" id="2841508"/>
    <lineage>
        <taxon>Bacteria</taxon>
        <taxon>Bacillati</taxon>
        <taxon>Bacillota</taxon>
        <taxon>Bacilli</taxon>
        <taxon>Bacillales</taxon>
        <taxon>Paenibacillaceae</taxon>
        <taxon>Paenibacillus</taxon>
    </lineage>
</organism>
<dbReference type="Proteomes" id="UP000743001">
    <property type="component" value="Unassembled WGS sequence"/>
</dbReference>